<dbReference type="InterPro" id="IPR013149">
    <property type="entry name" value="ADH-like_C"/>
</dbReference>
<evidence type="ECO:0000259" key="2">
    <source>
        <dbReference type="SMART" id="SM00829"/>
    </source>
</evidence>
<evidence type="ECO:0000313" key="4">
    <source>
        <dbReference type="Proteomes" id="UP001497392"/>
    </source>
</evidence>
<dbReference type="InterPro" id="IPR051397">
    <property type="entry name" value="Zn-ADH-like_protein"/>
</dbReference>
<dbReference type="SMART" id="SM00829">
    <property type="entry name" value="PKS_ER"/>
    <property type="match status" value="1"/>
</dbReference>
<evidence type="ECO:0000256" key="1">
    <source>
        <dbReference type="SAM" id="MobiDB-lite"/>
    </source>
</evidence>
<reference evidence="3 4" key="1">
    <citation type="submission" date="2024-06" db="EMBL/GenBank/DDBJ databases">
        <authorList>
            <person name="Kraege A."/>
            <person name="Thomma B."/>
        </authorList>
    </citation>
    <scope>NUCLEOTIDE SEQUENCE [LARGE SCALE GENOMIC DNA]</scope>
</reference>
<dbReference type="InterPro" id="IPR011032">
    <property type="entry name" value="GroES-like_sf"/>
</dbReference>
<proteinExistence type="predicted"/>
<protein>
    <submittedName>
        <fullName evidence="3">G1248 protein</fullName>
    </submittedName>
</protein>
<name>A0ABP1FJP5_9CHLO</name>
<keyword evidence="4" id="KW-1185">Reference proteome</keyword>
<sequence length="340" mass="35786">MKQPDEGQVLVKVAYAGVNGGCETFRVRGSSYTPFAANQKSQHFTLGAEGSGIVAAVGLGVANLKVGDSVTVGGLGSGAFGEYVLTSAQGCFKVPAASAEAVVLTLSGLTANVALQATGGPLQKGQTVLVTAAGGATGHMGAQLALLAGCTVVATCGSNKKAQRLRALGIHRVINYREEDVAEVLRREYPQAIDIAYEGVGGALRQAVLDNLSPNGCLLSVGYISEYPHVKPDIDEGDKHSSNGSSATGQSDSDLPPAHELFWQRQVIKRGNQTLYGDVWSGADRKDIPRYRQELFDLHAQGKLQAWVDEREFVGVESVVDAIEYMLTGEAIGKVVVRMP</sequence>
<organism evidence="3 4">
    <name type="scientific">Coccomyxa viridis</name>
    <dbReference type="NCBI Taxonomy" id="1274662"/>
    <lineage>
        <taxon>Eukaryota</taxon>
        <taxon>Viridiplantae</taxon>
        <taxon>Chlorophyta</taxon>
        <taxon>core chlorophytes</taxon>
        <taxon>Trebouxiophyceae</taxon>
        <taxon>Trebouxiophyceae incertae sedis</taxon>
        <taxon>Coccomyxaceae</taxon>
        <taxon>Coccomyxa</taxon>
    </lineage>
</organism>
<evidence type="ECO:0000313" key="3">
    <source>
        <dbReference type="EMBL" id="CAL5219419.1"/>
    </source>
</evidence>
<feature type="compositionally biased region" description="Polar residues" evidence="1">
    <location>
        <begin position="242"/>
        <end position="253"/>
    </location>
</feature>
<feature type="domain" description="Enoyl reductase (ER)" evidence="2">
    <location>
        <begin position="2"/>
        <end position="337"/>
    </location>
</feature>
<dbReference type="Pfam" id="PF08240">
    <property type="entry name" value="ADH_N"/>
    <property type="match status" value="1"/>
</dbReference>
<comment type="caution">
    <text evidence="3">The sequence shown here is derived from an EMBL/GenBank/DDBJ whole genome shotgun (WGS) entry which is preliminary data.</text>
</comment>
<feature type="compositionally biased region" description="Basic and acidic residues" evidence="1">
    <location>
        <begin position="232"/>
        <end position="241"/>
    </location>
</feature>
<dbReference type="Gene3D" id="3.90.180.10">
    <property type="entry name" value="Medium-chain alcohol dehydrogenases, catalytic domain"/>
    <property type="match status" value="1"/>
</dbReference>
<accession>A0ABP1FJP5</accession>
<dbReference type="PANTHER" id="PTHR43677">
    <property type="entry name" value="SHORT-CHAIN DEHYDROGENASE/REDUCTASE"/>
    <property type="match status" value="1"/>
</dbReference>
<dbReference type="PANTHER" id="PTHR43677:SF3">
    <property type="entry name" value="PROSTAGLANDIN REDUCTASE 3"/>
    <property type="match status" value="1"/>
</dbReference>
<dbReference type="SUPFAM" id="SSF50129">
    <property type="entry name" value="GroES-like"/>
    <property type="match status" value="1"/>
</dbReference>
<dbReference type="Pfam" id="PF00107">
    <property type="entry name" value="ADH_zinc_N"/>
    <property type="match status" value="1"/>
</dbReference>
<gene>
    <name evidence="3" type="primary">g1248</name>
    <name evidence="3" type="ORF">VP750_LOCUS1078</name>
</gene>
<dbReference type="SUPFAM" id="SSF51735">
    <property type="entry name" value="NAD(P)-binding Rossmann-fold domains"/>
    <property type="match status" value="1"/>
</dbReference>
<dbReference type="Gene3D" id="3.40.50.720">
    <property type="entry name" value="NAD(P)-binding Rossmann-like Domain"/>
    <property type="match status" value="1"/>
</dbReference>
<dbReference type="InterPro" id="IPR013154">
    <property type="entry name" value="ADH-like_N"/>
</dbReference>
<dbReference type="InterPro" id="IPR036291">
    <property type="entry name" value="NAD(P)-bd_dom_sf"/>
</dbReference>
<feature type="region of interest" description="Disordered" evidence="1">
    <location>
        <begin position="232"/>
        <end position="256"/>
    </location>
</feature>
<dbReference type="Proteomes" id="UP001497392">
    <property type="component" value="Unassembled WGS sequence"/>
</dbReference>
<dbReference type="InterPro" id="IPR020843">
    <property type="entry name" value="ER"/>
</dbReference>
<dbReference type="EMBL" id="CAXHTA020000002">
    <property type="protein sequence ID" value="CAL5219419.1"/>
    <property type="molecule type" value="Genomic_DNA"/>
</dbReference>